<organism evidence="14 15">
    <name type="scientific">Pleurodeles waltl</name>
    <name type="common">Iberian ribbed newt</name>
    <dbReference type="NCBI Taxonomy" id="8319"/>
    <lineage>
        <taxon>Eukaryota</taxon>
        <taxon>Metazoa</taxon>
        <taxon>Chordata</taxon>
        <taxon>Craniata</taxon>
        <taxon>Vertebrata</taxon>
        <taxon>Euteleostomi</taxon>
        <taxon>Amphibia</taxon>
        <taxon>Batrachia</taxon>
        <taxon>Caudata</taxon>
        <taxon>Salamandroidea</taxon>
        <taxon>Salamandridae</taxon>
        <taxon>Pleurodelinae</taxon>
        <taxon>Pleurodeles</taxon>
    </lineage>
</organism>
<dbReference type="GO" id="GO:0034361">
    <property type="term" value="C:very-low-density lipoprotein particle"/>
    <property type="evidence" value="ECO:0007669"/>
    <property type="project" value="TreeGrafter"/>
</dbReference>
<dbReference type="GO" id="GO:0060228">
    <property type="term" value="F:phosphatidylcholine-sterol O-acyltransferase activator activity"/>
    <property type="evidence" value="ECO:0007669"/>
    <property type="project" value="TreeGrafter"/>
</dbReference>
<keyword evidence="4" id="KW-0964">Secreted</keyword>
<dbReference type="AlphaFoldDB" id="A0AAV7UP29"/>
<dbReference type="GO" id="GO:0034364">
    <property type="term" value="C:high-density lipoprotein particle"/>
    <property type="evidence" value="ECO:0007669"/>
    <property type="project" value="UniProtKB-KW"/>
</dbReference>
<evidence type="ECO:0000256" key="13">
    <source>
        <dbReference type="SAM" id="MobiDB-lite"/>
    </source>
</evidence>
<comment type="caution">
    <text evidence="14">The sequence shown here is derived from an EMBL/GenBank/DDBJ whole genome shotgun (WGS) entry which is preliminary data.</text>
</comment>
<dbReference type="Pfam" id="PF01442">
    <property type="entry name" value="Apolipoprotein"/>
    <property type="match status" value="1"/>
</dbReference>
<dbReference type="GO" id="GO:0042157">
    <property type="term" value="P:lipoprotein metabolic process"/>
    <property type="evidence" value="ECO:0007669"/>
    <property type="project" value="InterPro"/>
</dbReference>
<accession>A0AAV7UP29</accession>
<keyword evidence="11" id="KW-1207">Sterol metabolism</keyword>
<dbReference type="GO" id="GO:0120020">
    <property type="term" value="F:cholesterol transfer activity"/>
    <property type="evidence" value="ECO:0007669"/>
    <property type="project" value="TreeGrafter"/>
</dbReference>
<dbReference type="GO" id="GO:0055090">
    <property type="term" value="P:acylglycerol homeostasis"/>
    <property type="evidence" value="ECO:0007669"/>
    <property type="project" value="TreeGrafter"/>
</dbReference>
<evidence type="ECO:0000256" key="9">
    <source>
        <dbReference type="ARBA" id="ARBA00023055"/>
    </source>
</evidence>
<keyword evidence="7" id="KW-0677">Repeat</keyword>
<evidence type="ECO:0000313" key="14">
    <source>
        <dbReference type="EMBL" id="KAJ1189377.1"/>
    </source>
</evidence>
<reference evidence="14" key="1">
    <citation type="journal article" date="2022" name="bioRxiv">
        <title>Sequencing and chromosome-scale assembly of the giantPleurodeles waltlgenome.</title>
        <authorList>
            <person name="Brown T."/>
            <person name="Elewa A."/>
            <person name="Iarovenko S."/>
            <person name="Subramanian E."/>
            <person name="Araus A.J."/>
            <person name="Petzold A."/>
            <person name="Susuki M."/>
            <person name="Suzuki K.-i.T."/>
            <person name="Hayashi T."/>
            <person name="Toyoda A."/>
            <person name="Oliveira C."/>
            <person name="Osipova E."/>
            <person name="Leigh N.D."/>
            <person name="Simon A."/>
            <person name="Yun M.H."/>
        </authorList>
    </citation>
    <scope>NUCLEOTIDE SEQUENCE</scope>
    <source>
        <strain evidence="14">20211129_DDA</strain>
        <tissue evidence="14">Liver</tissue>
    </source>
</reference>
<keyword evidence="12" id="KW-0753">Steroid metabolism</keyword>
<dbReference type="InterPro" id="IPR000074">
    <property type="entry name" value="ApoA_E"/>
</dbReference>
<feature type="compositionally biased region" description="Low complexity" evidence="13">
    <location>
        <begin position="22"/>
        <end position="31"/>
    </location>
</feature>
<dbReference type="PANTHER" id="PTHR18976">
    <property type="entry name" value="APOLIPOPROTEIN"/>
    <property type="match status" value="1"/>
</dbReference>
<evidence type="ECO:0000256" key="11">
    <source>
        <dbReference type="ARBA" id="ARBA00023166"/>
    </source>
</evidence>
<evidence type="ECO:0000256" key="2">
    <source>
        <dbReference type="ARBA" id="ARBA00008788"/>
    </source>
</evidence>
<comment type="subcellular location">
    <subcellularLocation>
        <location evidence="1">Secreted</location>
    </subcellularLocation>
</comment>
<keyword evidence="8" id="KW-0345">HDL</keyword>
<feature type="region of interest" description="Disordered" evidence="13">
    <location>
        <begin position="1"/>
        <end position="43"/>
    </location>
</feature>
<evidence type="ECO:0000256" key="5">
    <source>
        <dbReference type="ARBA" id="ARBA00022548"/>
    </source>
</evidence>
<keyword evidence="6" id="KW-0732">Signal</keyword>
<protein>
    <recommendedName>
        <fullName evidence="16">Apolipoprotein A-I</fullName>
    </recommendedName>
</protein>
<dbReference type="InterPro" id="IPR050163">
    <property type="entry name" value="Apolipoprotein_A1/A4/E"/>
</dbReference>
<dbReference type="GO" id="GO:0005543">
    <property type="term" value="F:phospholipid binding"/>
    <property type="evidence" value="ECO:0007669"/>
    <property type="project" value="TreeGrafter"/>
</dbReference>
<gene>
    <name evidence="14" type="ORF">NDU88_006125</name>
</gene>
<evidence type="ECO:0000256" key="8">
    <source>
        <dbReference type="ARBA" id="ARBA00022850"/>
    </source>
</evidence>
<keyword evidence="5" id="KW-0153">Cholesterol metabolism</keyword>
<evidence type="ECO:0000256" key="10">
    <source>
        <dbReference type="ARBA" id="ARBA00023098"/>
    </source>
</evidence>
<dbReference type="GO" id="GO:0033700">
    <property type="term" value="P:phospholipid efflux"/>
    <property type="evidence" value="ECO:0007669"/>
    <property type="project" value="TreeGrafter"/>
</dbReference>
<keyword evidence="15" id="KW-1185">Reference proteome</keyword>
<keyword evidence="10" id="KW-0443">Lipid metabolism</keyword>
<evidence type="ECO:0000256" key="4">
    <source>
        <dbReference type="ARBA" id="ARBA00022525"/>
    </source>
</evidence>
<keyword evidence="9" id="KW-0445">Lipid transport</keyword>
<sequence>MDENPLPDASSDNDQTPASINSSSQPGGSQSRGEPHRTAPAACSSEKLGKMRCVVVALTALLLLTGTQARFVWQNEEPQGPTERAKEIVQNYVKQALQLGKEAISQVESSEYGKKLDLKILDKLEIFSTNAQHLQKQLTPYIEQAREQVAKEYERDLSVAKEKIQPILEGFQKRWEEDVKAYQRKLTPVAAGLQKQAKTSLEALSKELLPIAEEFRDKLRADVDHLRVTITPHLDGVRQQVTKKLEELRAKAGPQAEEYRAQMSSQIDAWREKFGPIAQQLKERLIPHAEEVQSKLNSIYEALKAQLSPAA</sequence>
<evidence type="ECO:0000256" key="7">
    <source>
        <dbReference type="ARBA" id="ARBA00022737"/>
    </source>
</evidence>
<evidence type="ECO:0000313" key="15">
    <source>
        <dbReference type="Proteomes" id="UP001066276"/>
    </source>
</evidence>
<dbReference type="GO" id="GO:0008203">
    <property type="term" value="P:cholesterol metabolic process"/>
    <property type="evidence" value="ECO:0007669"/>
    <property type="project" value="UniProtKB-KW"/>
</dbReference>
<proteinExistence type="inferred from homology"/>
<evidence type="ECO:0000256" key="6">
    <source>
        <dbReference type="ARBA" id="ARBA00022729"/>
    </source>
</evidence>
<evidence type="ECO:0008006" key="16">
    <source>
        <dbReference type="Google" id="ProtNLM"/>
    </source>
</evidence>
<dbReference type="GO" id="GO:0033344">
    <property type="term" value="P:cholesterol efflux"/>
    <property type="evidence" value="ECO:0007669"/>
    <property type="project" value="TreeGrafter"/>
</dbReference>
<comment type="similarity">
    <text evidence="2">Belongs to the apolipoprotein A1/A4/E family.</text>
</comment>
<dbReference type="Gene3D" id="1.20.120.20">
    <property type="entry name" value="Apolipoprotein"/>
    <property type="match status" value="2"/>
</dbReference>
<dbReference type="GO" id="GO:0042627">
    <property type="term" value="C:chylomicron"/>
    <property type="evidence" value="ECO:0007669"/>
    <property type="project" value="TreeGrafter"/>
</dbReference>
<evidence type="ECO:0000256" key="3">
    <source>
        <dbReference type="ARBA" id="ARBA00022448"/>
    </source>
</evidence>
<dbReference type="Proteomes" id="UP001066276">
    <property type="component" value="Chromosome 3_1"/>
</dbReference>
<evidence type="ECO:0000256" key="12">
    <source>
        <dbReference type="ARBA" id="ARBA00023221"/>
    </source>
</evidence>
<dbReference type="GO" id="GO:1903561">
    <property type="term" value="C:extracellular vesicle"/>
    <property type="evidence" value="ECO:0007669"/>
    <property type="project" value="TreeGrafter"/>
</dbReference>
<dbReference type="GO" id="GO:0034362">
    <property type="term" value="C:low-density lipoprotein particle"/>
    <property type="evidence" value="ECO:0007669"/>
    <property type="project" value="TreeGrafter"/>
</dbReference>
<name>A0AAV7UP29_PLEWA</name>
<dbReference type="PANTHER" id="PTHR18976:SF11">
    <property type="entry name" value="APOLIPOPROTEIN A-I"/>
    <property type="match status" value="1"/>
</dbReference>
<dbReference type="SUPFAM" id="SSF58113">
    <property type="entry name" value="Apolipoprotein A-I"/>
    <property type="match status" value="1"/>
</dbReference>
<feature type="compositionally biased region" description="Polar residues" evidence="13">
    <location>
        <begin position="10"/>
        <end position="21"/>
    </location>
</feature>
<dbReference type="EMBL" id="JANPWB010000005">
    <property type="protein sequence ID" value="KAJ1189377.1"/>
    <property type="molecule type" value="Genomic_DNA"/>
</dbReference>
<keyword evidence="3" id="KW-0813">Transport</keyword>
<evidence type="ECO:0000256" key="1">
    <source>
        <dbReference type="ARBA" id="ARBA00004613"/>
    </source>
</evidence>